<organism evidence="1 2">
    <name type="scientific">Dentiscutata heterogama</name>
    <dbReference type="NCBI Taxonomy" id="1316150"/>
    <lineage>
        <taxon>Eukaryota</taxon>
        <taxon>Fungi</taxon>
        <taxon>Fungi incertae sedis</taxon>
        <taxon>Mucoromycota</taxon>
        <taxon>Glomeromycotina</taxon>
        <taxon>Glomeromycetes</taxon>
        <taxon>Diversisporales</taxon>
        <taxon>Gigasporaceae</taxon>
        <taxon>Dentiscutata</taxon>
    </lineage>
</organism>
<dbReference type="EMBL" id="CAJVPU010008300">
    <property type="protein sequence ID" value="CAG8582214.1"/>
    <property type="molecule type" value="Genomic_DNA"/>
</dbReference>
<accession>A0ACA9MCG4</accession>
<proteinExistence type="predicted"/>
<name>A0ACA9MCG4_9GLOM</name>
<evidence type="ECO:0000313" key="2">
    <source>
        <dbReference type="Proteomes" id="UP000789702"/>
    </source>
</evidence>
<feature type="non-terminal residue" evidence="1">
    <location>
        <position position="1"/>
    </location>
</feature>
<comment type="caution">
    <text evidence="1">The sequence shown here is derived from an EMBL/GenBank/DDBJ whole genome shotgun (WGS) entry which is preliminary data.</text>
</comment>
<protein>
    <submittedName>
        <fullName evidence="1">16859_t:CDS:1</fullName>
    </submittedName>
</protein>
<evidence type="ECO:0000313" key="1">
    <source>
        <dbReference type="EMBL" id="CAG8582214.1"/>
    </source>
</evidence>
<dbReference type="Proteomes" id="UP000789702">
    <property type="component" value="Unassembled WGS sequence"/>
</dbReference>
<keyword evidence="2" id="KW-1185">Reference proteome</keyword>
<gene>
    <name evidence="1" type="ORF">DHETER_LOCUS6518</name>
</gene>
<sequence>KEKFKFDFESALKINLASSVISPLNISKKRMASYEVGDIIRTSKSRSRTISNKKYILCVDKNPKKLEELGYSTLSATSGQEAIDFLLSKFESFSINNSDSYVSEENRLKSFEILMILMDCTMTEMSGFDTSQAIRLMNSQISNIPIVALTAIATEEMFNKCKESGMNYCLTKPLKTNQFNEIIKQLFK</sequence>
<reference evidence="1" key="1">
    <citation type="submission" date="2021-06" db="EMBL/GenBank/DDBJ databases">
        <authorList>
            <person name="Kallberg Y."/>
            <person name="Tangrot J."/>
            <person name="Rosling A."/>
        </authorList>
    </citation>
    <scope>NUCLEOTIDE SEQUENCE</scope>
    <source>
        <strain evidence="1">IL203A</strain>
    </source>
</reference>